<dbReference type="AlphaFoldDB" id="A0AAE0E360"/>
<gene>
    <name evidence="2" type="ORF">Dsin_020098</name>
</gene>
<evidence type="ECO:0008006" key="4">
    <source>
        <dbReference type="Google" id="ProtNLM"/>
    </source>
</evidence>
<reference evidence="2" key="1">
    <citation type="journal article" date="2023" name="Plant J.">
        <title>Genome sequences and population genomics provide insights into the demographic history, inbreeding, and mutation load of two 'living fossil' tree species of Dipteronia.</title>
        <authorList>
            <person name="Feng Y."/>
            <person name="Comes H.P."/>
            <person name="Chen J."/>
            <person name="Zhu S."/>
            <person name="Lu R."/>
            <person name="Zhang X."/>
            <person name="Li P."/>
            <person name="Qiu J."/>
            <person name="Olsen K.M."/>
            <person name="Qiu Y."/>
        </authorList>
    </citation>
    <scope>NUCLEOTIDE SEQUENCE</scope>
    <source>
        <strain evidence="2">NBL</strain>
    </source>
</reference>
<evidence type="ECO:0000313" key="2">
    <source>
        <dbReference type="EMBL" id="KAK3206052.1"/>
    </source>
</evidence>
<name>A0AAE0E360_9ROSI</name>
<dbReference type="Proteomes" id="UP001281410">
    <property type="component" value="Unassembled WGS sequence"/>
</dbReference>
<dbReference type="EMBL" id="JANJYJ010000006">
    <property type="protein sequence ID" value="KAK3206052.1"/>
    <property type="molecule type" value="Genomic_DNA"/>
</dbReference>
<evidence type="ECO:0000313" key="3">
    <source>
        <dbReference type="Proteomes" id="UP001281410"/>
    </source>
</evidence>
<comment type="similarity">
    <text evidence="1">Belongs to the EXO5 family.</text>
</comment>
<keyword evidence="3" id="KW-1185">Reference proteome</keyword>
<dbReference type="GO" id="GO:0045145">
    <property type="term" value="F:single-stranded DNA 5'-3' DNA exonuclease activity"/>
    <property type="evidence" value="ECO:0007669"/>
    <property type="project" value="InterPro"/>
</dbReference>
<dbReference type="GO" id="GO:0036297">
    <property type="term" value="P:interstrand cross-link repair"/>
    <property type="evidence" value="ECO:0007669"/>
    <property type="project" value="TreeGrafter"/>
</dbReference>
<sequence>MENKCVLMIIPLILKNWLHKKSICLVDSHVLSRYEFQKDQSLLGEVEFAYDHDWLKSRIQGCLEFWKGEREASYIPDEERWKCKYCQFASVCPAIGKPESSRSPLKINPDSIPS</sequence>
<dbReference type="GO" id="GO:0005634">
    <property type="term" value="C:nucleus"/>
    <property type="evidence" value="ECO:0007669"/>
    <property type="project" value="TreeGrafter"/>
</dbReference>
<protein>
    <recommendedName>
        <fullName evidence="4">PD-(D/E)XK endonuclease-like domain-containing protein</fullName>
    </recommendedName>
</protein>
<dbReference type="PANTHER" id="PTHR14464:SF4">
    <property type="entry name" value="EXONUCLEASE V"/>
    <property type="match status" value="1"/>
</dbReference>
<dbReference type="InterPro" id="IPR019190">
    <property type="entry name" value="EXOV"/>
</dbReference>
<organism evidence="2 3">
    <name type="scientific">Dipteronia sinensis</name>
    <dbReference type="NCBI Taxonomy" id="43782"/>
    <lineage>
        <taxon>Eukaryota</taxon>
        <taxon>Viridiplantae</taxon>
        <taxon>Streptophyta</taxon>
        <taxon>Embryophyta</taxon>
        <taxon>Tracheophyta</taxon>
        <taxon>Spermatophyta</taxon>
        <taxon>Magnoliopsida</taxon>
        <taxon>eudicotyledons</taxon>
        <taxon>Gunneridae</taxon>
        <taxon>Pentapetalae</taxon>
        <taxon>rosids</taxon>
        <taxon>malvids</taxon>
        <taxon>Sapindales</taxon>
        <taxon>Sapindaceae</taxon>
        <taxon>Hippocastanoideae</taxon>
        <taxon>Acereae</taxon>
        <taxon>Dipteronia</taxon>
    </lineage>
</organism>
<proteinExistence type="inferred from homology"/>
<dbReference type="PANTHER" id="PTHR14464">
    <property type="entry name" value="EXONUCLEASE V"/>
    <property type="match status" value="1"/>
</dbReference>
<evidence type="ECO:0000256" key="1">
    <source>
        <dbReference type="ARBA" id="ARBA00009797"/>
    </source>
</evidence>
<dbReference type="Gene3D" id="3.90.320.10">
    <property type="match status" value="1"/>
</dbReference>
<accession>A0AAE0E360</accession>
<dbReference type="InterPro" id="IPR011604">
    <property type="entry name" value="PDDEXK-like_dom_sf"/>
</dbReference>
<comment type="caution">
    <text evidence="2">The sequence shown here is derived from an EMBL/GenBank/DDBJ whole genome shotgun (WGS) entry which is preliminary data.</text>
</comment>
<dbReference type="Pfam" id="PF09810">
    <property type="entry name" value="Exo5"/>
    <property type="match status" value="1"/>
</dbReference>